<accession>A0ABQ4QJN5</accession>
<evidence type="ECO:0000256" key="3">
    <source>
        <dbReference type="ARBA" id="ARBA00023163"/>
    </source>
</evidence>
<keyword evidence="1" id="KW-0805">Transcription regulation</keyword>
<organism evidence="6 7">
    <name type="scientific">Methylobacterium cerastii</name>
    <dbReference type="NCBI Taxonomy" id="932741"/>
    <lineage>
        <taxon>Bacteria</taxon>
        <taxon>Pseudomonadati</taxon>
        <taxon>Pseudomonadota</taxon>
        <taxon>Alphaproteobacteria</taxon>
        <taxon>Hyphomicrobiales</taxon>
        <taxon>Methylobacteriaceae</taxon>
        <taxon>Methylobacterium</taxon>
    </lineage>
</organism>
<feature type="DNA-binding region" description="H-T-H motif" evidence="4">
    <location>
        <begin position="39"/>
        <end position="58"/>
    </location>
</feature>
<keyword evidence="2 4" id="KW-0238">DNA-binding</keyword>
<dbReference type="SUPFAM" id="SSF46689">
    <property type="entry name" value="Homeodomain-like"/>
    <property type="match status" value="2"/>
</dbReference>
<gene>
    <name evidence="6" type="primary">betI_2</name>
    <name evidence="6" type="ORF">AFCDBAGC_3337</name>
</gene>
<evidence type="ECO:0000256" key="1">
    <source>
        <dbReference type="ARBA" id="ARBA00023015"/>
    </source>
</evidence>
<sequence>MIDGGRPAAGQTKRYAQKREAILDAAARHFNARGIRGTALNDVGGSVGLMPNSITYYYRRKEDLAAACYVSTIAWHEALLAETAASADPPRRLSAFLAAYFRDLAAIEIGARPPQVRLTDMRALPEPQSAMVYAAYNAFFRQARTAFFPEAAFPGLDRDALNARTHLVISVVHTVRAWIDRYEAADYPRVGERVADLLLRGLAGPESRWSGDAPDPVTAPADPTEPFLRAATALINAEGYRGASVEKISARLSVTKGSFYHHNDNKDDLIAQCFARTFEILRREQEAAEAAGGSGWMRITACARALMRHQVSERGPLLRCTAVGALPDSLRAEIPLTMRRLWERLAFPIGDGIADGSIRAIDPSIAAQVVSSMIDAASDLDRWCEVEGAHAADVFARPLFVGVYAPAG</sequence>
<dbReference type="PANTHER" id="PTHR30055:SF234">
    <property type="entry name" value="HTH-TYPE TRANSCRIPTIONAL REGULATOR BETI"/>
    <property type="match status" value="1"/>
</dbReference>
<dbReference type="RefSeq" id="WP_147763950.1">
    <property type="nucleotide sequence ID" value="NZ_BPQG01000051.1"/>
</dbReference>
<evidence type="ECO:0000313" key="6">
    <source>
        <dbReference type="EMBL" id="GJD45464.1"/>
    </source>
</evidence>
<dbReference type="PROSITE" id="PS50977">
    <property type="entry name" value="HTH_TETR_2"/>
    <property type="match status" value="2"/>
</dbReference>
<feature type="domain" description="HTH tetR-type" evidence="5">
    <location>
        <begin position="16"/>
        <end position="76"/>
    </location>
</feature>
<dbReference type="PRINTS" id="PR00455">
    <property type="entry name" value="HTHTETR"/>
</dbReference>
<dbReference type="EMBL" id="BPQG01000051">
    <property type="protein sequence ID" value="GJD45464.1"/>
    <property type="molecule type" value="Genomic_DNA"/>
</dbReference>
<evidence type="ECO:0000313" key="7">
    <source>
        <dbReference type="Proteomes" id="UP001055117"/>
    </source>
</evidence>
<dbReference type="PANTHER" id="PTHR30055">
    <property type="entry name" value="HTH-TYPE TRANSCRIPTIONAL REGULATOR RUTR"/>
    <property type="match status" value="1"/>
</dbReference>
<dbReference type="InterPro" id="IPR009057">
    <property type="entry name" value="Homeodomain-like_sf"/>
</dbReference>
<dbReference type="InterPro" id="IPR001647">
    <property type="entry name" value="HTH_TetR"/>
</dbReference>
<comment type="caution">
    <text evidence="6">The sequence shown here is derived from an EMBL/GenBank/DDBJ whole genome shotgun (WGS) entry which is preliminary data.</text>
</comment>
<keyword evidence="3" id="KW-0804">Transcription</keyword>
<dbReference type="InterPro" id="IPR036271">
    <property type="entry name" value="Tet_transcr_reg_TetR-rel_C_sf"/>
</dbReference>
<reference evidence="6 7" key="1">
    <citation type="journal article" date="2021" name="Front. Microbiol.">
        <title>Comprehensive Comparative Genomics and Phenotyping of Methylobacterium Species.</title>
        <authorList>
            <person name="Alessa O."/>
            <person name="Ogura Y."/>
            <person name="Fujitani Y."/>
            <person name="Takami H."/>
            <person name="Hayashi T."/>
            <person name="Sahin N."/>
            <person name="Tani A."/>
        </authorList>
    </citation>
    <scope>NUCLEOTIDE SEQUENCE [LARGE SCALE GENOMIC DNA]</scope>
    <source>
        <strain evidence="6 7">DSM 23679</strain>
    </source>
</reference>
<dbReference type="Proteomes" id="UP001055117">
    <property type="component" value="Unassembled WGS sequence"/>
</dbReference>
<keyword evidence="7" id="KW-1185">Reference proteome</keyword>
<proteinExistence type="predicted"/>
<evidence type="ECO:0000259" key="5">
    <source>
        <dbReference type="PROSITE" id="PS50977"/>
    </source>
</evidence>
<dbReference type="Gene3D" id="1.10.10.60">
    <property type="entry name" value="Homeodomain-like"/>
    <property type="match status" value="2"/>
</dbReference>
<dbReference type="InterPro" id="IPR050109">
    <property type="entry name" value="HTH-type_TetR-like_transc_reg"/>
</dbReference>
<name>A0ABQ4QJN5_9HYPH</name>
<dbReference type="Pfam" id="PF00440">
    <property type="entry name" value="TetR_N"/>
    <property type="match status" value="2"/>
</dbReference>
<protein>
    <submittedName>
        <fullName evidence="6">HTH-type transcriptional regulator BetI</fullName>
    </submittedName>
</protein>
<dbReference type="SUPFAM" id="SSF48498">
    <property type="entry name" value="Tetracyclin repressor-like, C-terminal domain"/>
    <property type="match status" value="1"/>
</dbReference>
<feature type="domain" description="HTH tetR-type" evidence="5">
    <location>
        <begin position="221"/>
        <end position="281"/>
    </location>
</feature>
<dbReference type="Gene3D" id="1.10.357.10">
    <property type="entry name" value="Tetracycline Repressor, domain 2"/>
    <property type="match status" value="2"/>
</dbReference>
<evidence type="ECO:0000256" key="2">
    <source>
        <dbReference type="ARBA" id="ARBA00023125"/>
    </source>
</evidence>
<feature type="DNA-binding region" description="H-T-H motif" evidence="4">
    <location>
        <begin position="244"/>
        <end position="263"/>
    </location>
</feature>
<evidence type="ECO:0000256" key="4">
    <source>
        <dbReference type="PROSITE-ProRule" id="PRU00335"/>
    </source>
</evidence>